<evidence type="ECO:0000313" key="3">
    <source>
        <dbReference type="Proteomes" id="UP000242501"/>
    </source>
</evidence>
<dbReference type="GO" id="GO:0050355">
    <property type="term" value="F:inorganic triphosphate phosphatase activity"/>
    <property type="evidence" value="ECO:0007669"/>
    <property type="project" value="InterPro"/>
</dbReference>
<dbReference type="PROSITE" id="PS51707">
    <property type="entry name" value="CYTH"/>
    <property type="match status" value="1"/>
</dbReference>
<evidence type="ECO:0000259" key="1">
    <source>
        <dbReference type="PROSITE" id="PS51707"/>
    </source>
</evidence>
<dbReference type="AlphaFoldDB" id="A0A1G6H5T3"/>
<dbReference type="Pfam" id="PF01928">
    <property type="entry name" value="CYTH"/>
    <property type="match status" value="1"/>
</dbReference>
<feature type="domain" description="CYTH" evidence="1">
    <location>
        <begin position="1"/>
        <end position="201"/>
    </location>
</feature>
<dbReference type="Proteomes" id="UP000242501">
    <property type="component" value="Unassembled WGS sequence"/>
</dbReference>
<dbReference type="STRING" id="1219383.SAMN05421733_10427"/>
<dbReference type="RefSeq" id="WP_092747321.1">
    <property type="nucleotide sequence ID" value="NZ_FMYL01000004.1"/>
</dbReference>
<keyword evidence="3" id="KW-1185">Reference proteome</keyword>
<dbReference type="CDD" id="cd07756">
    <property type="entry name" value="CYTH-like_Pase_CHAD"/>
    <property type="match status" value="1"/>
</dbReference>
<dbReference type="InterPro" id="IPR033469">
    <property type="entry name" value="CYTH-like_dom_sf"/>
</dbReference>
<dbReference type="InterPro" id="IPR023577">
    <property type="entry name" value="CYTH_domain"/>
</dbReference>
<dbReference type="GO" id="GO:0046872">
    <property type="term" value="F:metal ion binding"/>
    <property type="evidence" value="ECO:0007669"/>
    <property type="project" value="TreeGrafter"/>
</dbReference>
<gene>
    <name evidence="2" type="ORF">SAMN05421733_10427</name>
</gene>
<protein>
    <submittedName>
        <fullName evidence="2">CYTH domain-containing protein</fullName>
    </submittedName>
</protein>
<dbReference type="SUPFAM" id="SSF55154">
    <property type="entry name" value="CYTH-like phosphatases"/>
    <property type="match status" value="1"/>
</dbReference>
<dbReference type="Gene3D" id="2.40.320.10">
    <property type="entry name" value="Hypothetical Protein Pfu-838710-001"/>
    <property type="match status" value="1"/>
</dbReference>
<dbReference type="PANTHER" id="PTHR39569">
    <property type="entry name" value="INORGANIC TRIPHOSPHATASE"/>
    <property type="match status" value="1"/>
</dbReference>
<dbReference type="PANTHER" id="PTHR39569:SF1">
    <property type="entry name" value="INORGANIC TRIPHOSPHATASE"/>
    <property type="match status" value="1"/>
</dbReference>
<reference evidence="3" key="1">
    <citation type="submission" date="2016-09" db="EMBL/GenBank/DDBJ databases">
        <authorList>
            <person name="Varghese N."/>
            <person name="Submissions S."/>
        </authorList>
    </citation>
    <scope>NUCLEOTIDE SEQUENCE [LARGE SCALE GENOMIC DNA]</scope>
    <source>
        <strain evidence="3">ANC 4422</strain>
    </source>
</reference>
<dbReference type="OrthoDB" id="3034217at2"/>
<organism evidence="2 3">
    <name type="scientific">Acinetobacter boissieri</name>
    <dbReference type="NCBI Taxonomy" id="1219383"/>
    <lineage>
        <taxon>Bacteria</taxon>
        <taxon>Pseudomonadati</taxon>
        <taxon>Pseudomonadota</taxon>
        <taxon>Gammaproteobacteria</taxon>
        <taxon>Moraxellales</taxon>
        <taxon>Moraxellaceae</taxon>
        <taxon>Acinetobacter</taxon>
    </lineage>
</organism>
<dbReference type="EMBL" id="FMYL01000004">
    <property type="protein sequence ID" value="SDB89639.1"/>
    <property type="molecule type" value="Genomic_DNA"/>
</dbReference>
<name>A0A1G6H5T3_9GAMM</name>
<dbReference type="SMART" id="SM01118">
    <property type="entry name" value="CYTH"/>
    <property type="match status" value="1"/>
</dbReference>
<accession>A0A1G6H5T3</accession>
<evidence type="ECO:0000313" key="2">
    <source>
        <dbReference type="EMBL" id="SDB89639.1"/>
    </source>
</evidence>
<sequence>MSEIELKLQIPKQKKLQILKAIQALEPKKIPLHAQYFDTSTFELAQKHTAIRLRKEGKEWIQTLKGASNDALQRYELEINRGETEQAPELQLKFYKKDKEAESLLGHFIKTPDQLVIQFETIVERQFKIITYNTSEIEVCLDLGRVGRNEHYEEICEIEFELKSGHVADLIMFTQQWVEQYGIWLDVRSKAERGNLISRSEKVSPAPEVNHFHLTKKMLKKPLLAKIITHYTRPLLPCVAAIADQVAEISHYQCAEVSLSHLIQMIDLFESNNTLKSHMTQLKHIKQLLSDYVLLSELQENIQPYTLDSFKGLAPSLSRLRAELAQSIMSKETTLLLLDLLNLSQNEIELSDITVAQFLQQLEQKYTAAELEVSNIQNLTQKDISLHDFEFYTHYLAIKKDTASKATKACITLQQTQHLQSLITSMKMLKTEQSFFLGWLTKQAIFQEQYCQKRIRKIQP</sequence>
<proteinExistence type="predicted"/>
<dbReference type="InterPro" id="IPR039013">
    <property type="entry name" value="YgiF"/>
</dbReference>